<reference evidence="1" key="2">
    <citation type="submission" date="2021-04" db="EMBL/GenBank/DDBJ databases">
        <authorList>
            <person name="Dong X."/>
        </authorList>
    </citation>
    <scope>NUCLEOTIDE SEQUENCE</scope>
    <source>
        <strain evidence="1">LLY</strain>
    </source>
</reference>
<dbReference type="PIRSF" id="PIRSF004962">
    <property type="entry name" value="UCP004962"/>
    <property type="match status" value="1"/>
</dbReference>
<dbReference type="EMBL" id="JAGSOI010000049">
    <property type="protein sequence ID" value="MCM1987436.1"/>
    <property type="molecule type" value="Genomic_DNA"/>
</dbReference>
<organism evidence="1 2">
    <name type="scientific">Methanococcoides seepicolus</name>
    <dbReference type="NCBI Taxonomy" id="2828780"/>
    <lineage>
        <taxon>Archaea</taxon>
        <taxon>Methanobacteriati</taxon>
        <taxon>Methanobacteriota</taxon>
        <taxon>Stenosarchaea group</taxon>
        <taxon>Methanomicrobia</taxon>
        <taxon>Methanosarcinales</taxon>
        <taxon>Methanosarcinaceae</taxon>
        <taxon>Methanococcoides</taxon>
    </lineage>
</organism>
<sequence>METIDNSSGVGGLLTSFRKLVKDSNKIMFIGTAGFCTPFAELMAYAIRDTNIEIGFIPETRPEEAREIIKTPFGMQIGDNIDFHADTIVLLGGLSMPKMGIDINDVKDTIEKVFENTENRTTIGVCFQSALENQCWIGPIEFGHIINSDLSIKTLKA</sequence>
<dbReference type="Proteomes" id="UP001056766">
    <property type="component" value="Unassembled WGS sequence"/>
</dbReference>
<dbReference type="AlphaFoldDB" id="A0A9E4ZH11"/>
<gene>
    <name evidence="1" type="ORF">KDK67_10660</name>
</gene>
<evidence type="ECO:0000313" key="1">
    <source>
        <dbReference type="EMBL" id="MCM1987436.1"/>
    </source>
</evidence>
<comment type="caution">
    <text evidence="1">The sequence shown here is derived from an EMBL/GenBank/DDBJ whole genome shotgun (WGS) entry which is preliminary data.</text>
</comment>
<dbReference type="Pfam" id="PF09897">
    <property type="entry name" value="DUF2124"/>
    <property type="match status" value="1"/>
</dbReference>
<name>A0A9E4ZH11_9EURY</name>
<dbReference type="Gene3D" id="3.40.50.2300">
    <property type="match status" value="1"/>
</dbReference>
<keyword evidence="2" id="KW-1185">Reference proteome</keyword>
<protein>
    <submittedName>
        <fullName evidence="1">DUF2124 domain-containing protein</fullName>
    </submittedName>
</protein>
<dbReference type="RefSeq" id="WP_250868792.1">
    <property type="nucleotide sequence ID" value="NZ_JAGSOI010000049.1"/>
</dbReference>
<accession>A0A9E4ZH11</accession>
<dbReference type="InterPro" id="IPR009183">
    <property type="entry name" value="UCP004962"/>
</dbReference>
<reference evidence="1" key="1">
    <citation type="journal article" date="2021" name="mSystems">
        <title>Bacteria and Archaea Synergistically Convert Glycine Betaine to Biogenic Methane in the Formosa Cold Seep of the South China Sea.</title>
        <authorList>
            <person name="Li L."/>
            <person name="Zhang W."/>
            <person name="Zhang S."/>
            <person name="Song L."/>
            <person name="Sun Q."/>
            <person name="Zhang H."/>
            <person name="Xiang H."/>
            <person name="Dong X."/>
        </authorList>
    </citation>
    <scope>NUCLEOTIDE SEQUENCE</scope>
    <source>
        <strain evidence="1">LLY</strain>
    </source>
</reference>
<evidence type="ECO:0000313" key="2">
    <source>
        <dbReference type="Proteomes" id="UP001056766"/>
    </source>
</evidence>
<proteinExistence type="predicted"/>